<gene>
    <name evidence="1" type="primary">A10g503490.1_BraROA</name>
    <name evidence="1" type="ORF">IGI04_040210</name>
</gene>
<evidence type="ECO:0000313" key="2">
    <source>
        <dbReference type="Proteomes" id="UP000823674"/>
    </source>
</evidence>
<name>A0ABQ7KQR9_BRACM</name>
<sequence length="317" mass="35950">MAATKMFLIKWYSSSTNLESFERFSDLEDFWDDLPVSRLEVVWKSSGSLLTKSSGLPGSRLDFQEVVWTSRKSSGLLGSRLDFSERFVVWKSSGSRLEVIWKSSGSRLDFLKVVWTSCKVVWTSCKVVWKSSELPKSLLAKSSELPGSRLDFLEVTTYNSVVHETTEIRLKCKSSGEVKLLKLSIDDLTFSRLRLQISKSIAKITSALTRRLPGKSSTARRLKGKSSTARRLPNEISSLAYIRLLQAHRITNGSHPPIIVSFYDSMNHKNFRIKILSFFSSLWRESERYVVFRSIKSFKLVVHGGCGIDDNGNLVIT</sequence>
<keyword evidence="2" id="KW-1185">Reference proteome</keyword>
<accession>A0ABQ7KQR9</accession>
<organism evidence="1 2">
    <name type="scientific">Brassica rapa subsp. trilocularis</name>
    <dbReference type="NCBI Taxonomy" id="1813537"/>
    <lineage>
        <taxon>Eukaryota</taxon>
        <taxon>Viridiplantae</taxon>
        <taxon>Streptophyta</taxon>
        <taxon>Embryophyta</taxon>
        <taxon>Tracheophyta</taxon>
        <taxon>Spermatophyta</taxon>
        <taxon>Magnoliopsida</taxon>
        <taxon>eudicotyledons</taxon>
        <taxon>Gunneridae</taxon>
        <taxon>Pentapetalae</taxon>
        <taxon>rosids</taxon>
        <taxon>malvids</taxon>
        <taxon>Brassicales</taxon>
        <taxon>Brassicaceae</taxon>
        <taxon>Brassiceae</taxon>
        <taxon>Brassica</taxon>
    </lineage>
</organism>
<reference evidence="1 2" key="1">
    <citation type="submission" date="2021-03" db="EMBL/GenBank/DDBJ databases">
        <authorList>
            <person name="King G.J."/>
            <person name="Bancroft I."/>
            <person name="Baten A."/>
            <person name="Bloomfield J."/>
            <person name="Borpatragohain P."/>
            <person name="He Z."/>
            <person name="Irish N."/>
            <person name="Irwin J."/>
            <person name="Liu K."/>
            <person name="Mauleon R.P."/>
            <person name="Moore J."/>
            <person name="Morris R."/>
            <person name="Ostergaard L."/>
            <person name="Wang B."/>
            <person name="Wells R."/>
        </authorList>
    </citation>
    <scope>NUCLEOTIDE SEQUENCE [LARGE SCALE GENOMIC DNA]</scope>
    <source>
        <strain evidence="1">R-o-18</strain>
        <tissue evidence="1">Leaf</tissue>
    </source>
</reference>
<proteinExistence type="predicted"/>
<dbReference type="EMBL" id="JADBGQ010000010">
    <property type="protein sequence ID" value="KAG5375614.1"/>
    <property type="molecule type" value="Genomic_DNA"/>
</dbReference>
<protein>
    <submittedName>
        <fullName evidence="1">Uncharacterized protein</fullName>
    </submittedName>
</protein>
<evidence type="ECO:0000313" key="1">
    <source>
        <dbReference type="EMBL" id="KAG5375614.1"/>
    </source>
</evidence>
<dbReference type="Proteomes" id="UP000823674">
    <property type="component" value="Chromosome A10"/>
</dbReference>
<comment type="caution">
    <text evidence="1">The sequence shown here is derived from an EMBL/GenBank/DDBJ whole genome shotgun (WGS) entry which is preliminary data.</text>
</comment>